<keyword evidence="2" id="KW-0004">4Fe-4S</keyword>
<evidence type="ECO:0000313" key="8">
    <source>
        <dbReference type="EMBL" id="MDC7226159.1"/>
    </source>
</evidence>
<evidence type="ECO:0000256" key="5">
    <source>
        <dbReference type="ARBA" id="ARBA00023014"/>
    </source>
</evidence>
<dbReference type="InterPro" id="IPR051208">
    <property type="entry name" value="Class-I_Fumarase/Tartrate_DH"/>
</dbReference>
<comment type="caution">
    <text evidence="8">The sequence shown here is derived from an EMBL/GenBank/DDBJ whole genome shotgun (WGS) entry which is preliminary data.</text>
</comment>
<keyword evidence="4" id="KW-0408">Iron</keyword>
<evidence type="ECO:0000256" key="1">
    <source>
        <dbReference type="ARBA" id="ARBA00008876"/>
    </source>
</evidence>
<dbReference type="InterPro" id="IPR004646">
    <property type="entry name" value="Fe-S_hydro-lyase_TtdA-typ_cat"/>
</dbReference>
<dbReference type="GO" id="GO:0004333">
    <property type="term" value="F:fumarate hydratase activity"/>
    <property type="evidence" value="ECO:0007669"/>
    <property type="project" value="UniProtKB-EC"/>
</dbReference>
<protein>
    <submittedName>
        <fullName evidence="8">Fumarate hydratase</fullName>
        <ecNumber evidence="8">4.2.1.2</ecNumber>
    </submittedName>
</protein>
<reference evidence="8 9" key="1">
    <citation type="submission" date="2022-12" db="EMBL/GenBank/DDBJ databases">
        <title>Metagenome assembled genome from gulf of manar.</title>
        <authorList>
            <person name="Kohli P."/>
            <person name="Pk S."/>
            <person name="Venkata Ramana C."/>
            <person name="Sasikala C."/>
        </authorList>
    </citation>
    <scope>NUCLEOTIDE SEQUENCE [LARGE SCALE GENOMIC DNA]</scope>
    <source>
        <strain evidence="8">JB008</strain>
    </source>
</reference>
<dbReference type="GO" id="GO:0046872">
    <property type="term" value="F:metal ion binding"/>
    <property type="evidence" value="ECO:0007669"/>
    <property type="project" value="UniProtKB-KW"/>
</dbReference>
<accession>A0AAJ1MN91</accession>
<dbReference type="AlphaFoldDB" id="A0AAJ1MN91"/>
<organism evidence="8 9">
    <name type="scientific">Candidatus Thalassospirochaeta sargassi</name>
    <dbReference type="NCBI Taxonomy" id="3119039"/>
    <lineage>
        <taxon>Bacteria</taxon>
        <taxon>Pseudomonadati</taxon>
        <taxon>Spirochaetota</taxon>
        <taxon>Spirochaetia</taxon>
        <taxon>Spirochaetales</taxon>
        <taxon>Spirochaetaceae</taxon>
        <taxon>Candidatus Thalassospirochaeta</taxon>
    </lineage>
</organism>
<evidence type="ECO:0000256" key="3">
    <source>
        <dbReference type="ARBA" id="ARBA00022723"/>
    </source>
</evidence>
<evidence type="ECO:0000313" key="9">
    <source>
        <dbReference type="Proteomes" id="UP001221217"/>
    </source>
</evidence>
<comment type="similarity">
    <text evidence="1">Belongs to the class-I fumarase family.</text>
</comment>
<keyword evidence="6 8" id="KW-0456">Lyase</keyword>
<proteinExistence type="inferred from homology"/>
<evidence type="ECO:0000256" key="6">
    <source>
        <dbReference type="ARBA" id="ARBA00023239"/>
    </source>
</evidence>
<dbReference type="Proteomes" id="UP001221217">
    <property type="component" value="Unassembled WGS sequence"/>
</dbReference>
<gene>
    <name evidence="8" type="ORF">PQJ61_05300</name>
</gene>
<keyword evidence="5" id="KW-0411">Iron-sulfur</keyword>
<name>A0AAJ1MN91_9SPIO</name>
<keyword evidence="3" id="KW-0479">Metal-binding</keyword>
<dbReference type="EC" id="4.2.1.2" evidence="8"/>
<sequence length="288" mass="31730">MIDITRIEAACSEAVLAASIGYEPAKIKVWEKAIETESEENSRWILEMLLENAYTAREKRLPMCDDTGIPYVLIEIGRDAKINGNPAKIIDAAEAGIAEGLRRLPGRPMAVKGDSFDRITQEKGLYEDSGMVFPSPVRMKSVSGSKIKITVLLQGGGPEIRGRTYRVFHHHNLDTFRTEIAGWAVEMARLLGCTPCVPAIGVGRTHYEANCLMMDAMAYGVFGEQNDLEKFITEKVNESNTGPLGIGGKITALQTFSRIGYQRASGIRVVSMRVGCIVDPRRHSLILE</sequence>
<dbReference type="EMBL" id="JAQQAL010000011">
    <property type="protein sequence ID" value="MDC7226159.1"/>
    <property type="molecule type" value="Genomic_DNA"/>
</dbReference>
<evidence type="ECO:0000256" key="4">
    <source>
        <dbReference type="ARBA" id="ARBA00023004"/>
    </source>
</evidence>
<dbReference type="Pfam" id="PF05681">
    <property type="entry name" value="Fumerase"/>
    <property type="match status" value="1"/>
</dbReference>
<feature type="domain" description="Fe-S hydro-lyase tartrate dehydratase alpha-type catalytic" evidence="7">
    <location>
        <begin position="10"/>
        <end position="279"/>
    </location>
</feature>
<dbReference type="GO" id="GO:0051539">
    <property type="term" value="F:4 iron, 4 sulfur cluster binding"/>
    <property type="evidence" value="ECO:0007669"/>
    <property type="project" value="UniProtKB-KW"/>
</dbReference>
<dbReference type="PANTHER" id="PTHR30389:SF17">
    <property type="entry name" value="L(+)-TARTRATE DEHYDRATASE SUBUNIT ALPHA-RELATED"/>
    <property type="match status" value="1"/>
</dbReference>
<dbReference type="PANTHER" id="PTHR30389">
    <property type="entry name" value="FUMARATE HYDRATASE-RELATED"/>
    <property type="match status" value="1"/>
</dbReference>
<evidence type="ECO:0000256" key="2">
    <source>
        <dbReference type="ARBA" id="ARBA00022485"/>
    </source>
</evidence>
<evidence type="ECO:0000259" key="7">
    <source>
        <dbReference type="Pfam" id="PF05681"/>
    </source>
</evidence>